<keyword evidence="5" id="KW-1185">Reference proteome</keyword>
<dbReference type="OrthoDB" id="642895at2759"/>
<dbReference type="GO" id="GO:0005819">
    <property type="term" value="C:spindle"/>
    <property type="evidence" value="ECO:0007669"/>
    <property type="project" value="TreeGrafter"/>
</dbReference>
<proteinExistence type="inferred from homology"/>
<reference evidence="4 5" key="1">
    <citation type="journal article" date="2017" name="Nature">
        <title>The Apostasia genome and the evolution of orchids.</title>
        <authorList>
            <person name="Zhang G.Q."/>
            <person name="Liu K.W."/>
            <person name="Li Z."/>
            <person name="Lohaus R."/>
            <person name="Hsiao Y.Y."/>
            <person name="Niu S.C."/>
            <person name="Wang J.Y."/>
            <person name="Lin Y.C."/>
            <person name="Xu Q."/>
            <person name="Chen L.J."/>
            <person name="Yoshida K."/>
            <person name="Fujiwara S."/>
            <person name="Wang Z.W."/>
            <person name="Zhang Y.Q."/>
            <person name="Mitsuda N."/>
            <person name="Wang M."/>
            <person name="Liu G.H."/>
            <person name="Pecoraro L."/>
            <person name="Huang H.X."/>
            <person name="Xiao X.J."/>
            <person name="Lin M."/>
            <person name="Wu X.Y."/>
            <person name="Wu W.L."/>
            <person name="Chen Y.Y."/>
            <person name="Chang S.B."/>
            <person name="Sakamoto S."/>
            <person name="Ohme-Takagi M."/>
            <person name="Yagi M."/>
            <person name="Zeng S.J."/>
            <person name="Shen C.Y."/>
            <person name="Yeh C.M."/>
            <person name="Luo Y.B."/>
            <person name="Tsai W.C."/>
            <person name="Van de Peer Y."/>
            <person name="Liu Z.J."/>
        </authorList>
    </citation>
    <scope>NUCLEOTIDE SEQUENCE [LARGE SCALE GENOMIC DNA]</scope>
    <source>
        <strain evidence="5">cv. Shenzhen</strain>
        <tissue evidence="4">Stem</tissue>
    </source>
</reference>
<dbReference type="AlphaFoldDB" id="A0A2I0BGQ4"/>
<dbReference type="STRING" id="1088818.A0A2I0BGQ4"/>
<dbReference type="Pfam" id="PF03999">
    <property type="entry name" value="MAP65_ASE1"/>
    <property type="match status" value="1"/>
</dbReference>
<dbReference type="GO" id="GO:0005737">
    <property type="term" value="C:cytoplasm"/>
    <property type="evidence" value="ECO:0007669"/>
    <property type="project" value="TreeGrafter"/>
</dbReference>
<sequence length="574" mass="65783">MTPRSQFPVPAQVEVTSCGSLLQELQVLWDEIGENELDRDRILLQLEKECLDVYRRKVDQERKHRADLIQVLAEGEVEVSKLISVLGEHGHSIQAERQMGTLKEQVARRKPLLDDLRRRREERLKEFLEVQLQIAQISAEISGNTISSGSLCPQVDEKDLTVKRLGELKCQLLELQKEKNMRIEKVSAHIKMIHELCNMLAVDCSKMIHEIHPDFGDCANTKPMSVSNDTLARLTETIHSLTQEKNQRLLKLQGLGSTLIELWNLMEIPTTERSTYEHISSLISASADEALGHECLAMDIIEQAELEVARLNVLKTNKMKELVLKRQNQLEEIYKGVHMDFDSDTTRKKLINIINSGKANLCELLADIDNQISMAQEVAASRKDILERLERWRFACQEESWLEEYERDNNRYSAGRGTHINLKRAEKARILISKIPSLVEILTAKVKSWESDKRMQFLLDKKSVLQILEEYTVMRKQREEEKRQSREHKKSQEQYATSQEVLFGSKPSPVRQQLLAKKPLAQSNLNMLGGTPANRRFSTQLSRSVISSNTKEKREGSKLSSASPLNYVALAKDC</sequence>
<dbReference type="PANTHER" id="PTHR19321:SF4">
    <property type="entry name" value="65-KDA MICROTUBULE-ASSOCIATED PROTEIN 5"/>
    <property type="match status" value="1"/>
</dbReference>
<dbReference type="PANTHER" id="PTHR19321">
    <property type="entry name" value="PROTEIN REGULATOR OF CYTOKINESIS 1 PRC1-RELATED"/>
    <property type="match status" value="1"/>
</dbReference>
<dbReference type="Proteomes" id="UP000236161">
    <property type="component" value="Unassembled WGS sequence"/>
</dbReference>
<gene>
    <name evidence="4" type="primary">MAP65-5</name>
    <name evidence="4" type="ORF">AXF42_Ash004473</name>
</gene>
<dbReference type="GO" id="GO:0005874">
    <property type="term" value="C:microtubule"/>
    <property type="evidence" value="ECO:0007669"/>
    <property type="project" value="UniProtKB-KW"/>
</dbReference>
<feature type="region of interest" description="Disordered" evidence="3">
    <location>
        <begin position="526"/>
        <end position="562"/>
    </location>
</feature>
<organism evidence="4 5">
    <name type="scientific">Apostasia shenzhenica</name>
    <dbReference type="NCBI Taxonomy" id="1088818"/>
    <lineage>
        <taxon>Eukaryota</taxon>
        <taxon>Viridiplantae</taxon>
        <taxon>Streptophyta</taxon>
        <taxon>Embryophyta</taxon>
        <taxon>Tracheophyta</taxon>
        <taxon>Spermatophyta</taxon>
        <taxon>Magnoliopsida</taxon>
        <taxon>Liliopsida</taxon>
        <taxon>Asparagales</taxon>
        <taxon>Orchidaceae</taxon>
        <taxon>Apostasioideae</taxon>
        <taxon>Apostasia</taxon>
    </lineage>
</organism>
<dbReference type="EMBL" id="KZ451883">
    <property type="protein sequence ID" value="PKA66983.1"/>
    <property type="molecule type" value="Genomic_DNA"/>
</dbReference>
<feature type="compositionally biased region" description="Polar residues" evidence="3">
    <location>
        <begin position="536"/>
        <end position="549"/>
    </location>
</feature>
<evidence type="ECO:0000256" key="3">
    <source>
        <dbReference type="SAM" id="MobiDB-lite"/>
    </source>
</evidence>
<evidence type="ECO:0000256" key="2">
    <source>
        <dbReference type="ARBA" id="ARBA00022701"/>
    </source>
</evidence>
<feature type="region of interest" description="Disordered" evidence="3">
    <location>
        <begin position="478"/>
        <end position="502"/>
    </location>
</feature>
<dbReference type="GO" id="GO:0008017">
    <property type="term" value="F:microtubule binding"/>
    <property type="evidence" value="ECO:0007669"/>
    <property type="project" value="InterPro"/>
</dbReference>
<name>A0A2I0BGQ4_9ASPA</name>
<comment type="similarity">
    <text evidence="1">Belongs to the MAP65/ASE1 family.</text>
</comment>
<dbReference type="InterPro" id="IPR007145">
    <property type="entry name" value="MAP65_Ase1_PRC1"/>
</dbReference>
<evidence type="ECO:0000256" key="1">
    <source>
        <dbReference type="ARBA" id="ARBA00006187"/>
    </source>
</evidence>
<accession>A0A2I0BGQ4</accession>
<dbReference type="GO" id="GO:0000226">
    <property type="term" value="P:microtubule cytoskeleton organization"/>
    <property type="evidence" value="ECO:0007669"/>
    <property type="project" value="InterPro"/>
</dbReference>
<protein>
    <submittedName>
        <fullName evidence="4">65-kDa microtubule-associated protein 5</fullName>
    </submittedName>
</protein>
<evidence type="ECO:0000313" key="4">
    <source>
        <dbReference type="EMBL" id="PKA66983.1"/>
    </source>
</evidence>
<evidence type="ECO:0000313" key="5">
    <source>
        <dbReference type="Proteomes" id="UP000236161"/>
    </source>
</evidence>
<keyword evidence="2" id="KW-0493">Microtubule</keyword>
<dbReference type="Gene3D" id="1.20.58.1520">
    <property type="match status" value="1"/>
</dbReference>